<organism evidence="2 3">
    <name type="scientific">Lolium multiflorum</name>
    <name type="common">Italian ryegrass</name>
    <name type="synonym">Lolium perenne subsp. multiflorum</name>
    <dbReference type="NCBI Taxonomy" id="4521"/>
    <lineage>
        <taxon>Eukaryota</taxon>
        <taxon>Viridiplantae</taxon>
        <taxon>Streptophyta</taxon>
        <taxon>Embryophyta</taxon>
        <taxon>Tracheophyta</taxon>
        <taxon>Spermatophyta</taxon>
        <taxon>Magnoliopsida</taxon>
        <taxon>Liliopsida</taxon>
        <taxon>Poales</taxon>
        <taxon>Poaceae</taxon>
        <taxon>BOP clade</taxon>
        <taxon>Pooideae</taxon>
        <taxon>Poodae</taxon>
        <taxon>Poeae</taxon>
        <taxon>Poeae Chloroplast Group 2 (Poeae type)</taxon>
        <taxon>Loliodinae</taxon>
        <taxon>Loliinae</taxon>
        <taxon>Lolium</taxon>
    </lineage>
</organism>
<comment type="caution">
    <text evidence="2">The sequence shown here is derived from an EMBL/GenBank/DDBJ whole genome shotgun (WGS) entry which is preliminary data.</text>
</comment>
<feature type="compositionally biased region" description="Polar residues" evidence="1">
    <location>
        <begin position="73"/>
        <end position="85"/>
    </location>
</feature>
<keyword evidence="3" id="KW-1185">Reference proteome</keyword>
<dbReference type="AlphaFoldDB" id="A0AAD8TBR1"/>
<dbReference type="PANTHER" id="PTHR47880">
    <property type="entry name" value="OS05G0353300 PROTEIN"/>
    <property type="match status" value="1"/>
</dbReference>
<reference evidence="2" key="1">
    <citation type="submission" date="2023-07" db="EMBL/GenBank/DDBJ databases">
        <title>A chromosome-level genome assembly of Lolium multiflorum.</title>
        <authorList>
            <person name="Chen Y."/>
            <person name="Copetti D."/>
            <person name="Kolliker R."/>
            <person name="Studer B."/>
        </authorList>
    </citation>
    <scope>NUCLEOTIDE SEQUENCE</scope>
    <source>
        <strain evidence="2">02402/16</strain>
        <tissue evidence="2">Leaf</tissue>
    </source>
</reference>
<evidence type="ECO:0000256" key="1">
    <source>
        <dbReference type="SAM" id="MobiDB-lite"/>
    </source>
</evidence>
<feature type="region of interest" description="Disordered" evidence="1">
    <location>
        <begin position="71"/>
        <end position="90"/>
    </location>
</feature>
<evidence type="ECO:0000313" key="3">
    <source>
        <dbReference type="Proteomes" id="UP001231189"/>
    </source>
</evidence>
<gene>
    <name evidence="2" type="ORF">QYE76_039579</name>
</gene>
<evidence type="ECO:0000313" key="2">
    <source>
        <dbReference type="EMBL" id="KAK1678731.1"/>
    </source>
</evidence>
<dbReference type="EMBL" id="JAUUTY010000002">
    <property type="protein sequence ID" value="KAK1678731.1"/>
    <property type="molecule type" value="Genomic_DNA"/>
</dbReference>
<name>A0AAD8TBR1_LOLMU</name>
<proteinExistence type="predicted"/>
<protein>
    <submittedName>
        <fullName evidence="2">Uncharacterized protein</fullName>
    </submittedName>
</protein>
<sequence length="169" mass="17926">MGSERRLPALEGPDAYCALEGFDGLCRADRVDGETMELMTAIACGWIERLVGTGGDFYALLGRWTASACIPGSASSRRPSHSTGTAARGRALSSSSGMCVRDVLRKGSVGMGADYDGETGGPVGHLAWKMMVRSMTMYLTRSPPNLLMCMGSGVSFFGCWNGSARPRIL</sequence>
<accession>A0AAD8TBR1</accession>
<dbReference type="PANTHER" id="PTHR47880:SF1">
    <property type="entry name" value="OS05G0353300 PROTEIN"/>
    <property type="match status" value="1"/>
</dbReference>
<dbReference type="Proteomes" id="UP001231189">
    <property type="component" value="Unassembled WGS sequence"/>
</dbReference>